<protein>
    <submittedName>
        <fullName evidence="2">Uncharacterized protein</fullName>
    </submittedName>
</protein>
<accession>A0AAD2FHG9</accession>
<name>A0AAD2FHG9_9STRA</name>
<feature type="compositionally biased region" description="Polar residues" evidence="1">
    <location>
        <begin position="239"/>
        <end position="253"/>
    </location>
</feature>
<feature type="non-terminal residue" evidence="2">
    <location>
        <position position="316"/>
    </location>
</feature>
<feature type="compositionally biased region" description="Basic and acidic residues" evidence="1">
    <location>
        <begin position="192"/>
        <end position="205"/>
    </location>
</feature>
<keyword evidence="3" id="KW-1185">Reference proteome</keyword>
<sequence length="316" mass="35632">MEEVENPLKYDRIVHNIYSSQWNLQTLAYLCTIHRACGQCNNKKEVVFGNELFSAWENEPDFHWPWCEGYSENFVDPPQRIRAALDRDIKDEFIGNDRELVVYVRGLSLGLAVQDPLVIFPLDEPLEDTTFFNRYWDFTSEVEPRILLDLRPLAKVWAISVELLGHPWTDPETTTVVTELAERRSAAKGRKRERDLDPSTERKSAPIDPRSPVRGFFLEATPKPVRDSVAPDKDDAMMMNTTGPSLISPTNKPVNGEFAYWSDNDGSESVESAPDFSAPSNSDQPPTEVVVGKSPAPAQRANDPSATVLIDSHLSK</sequence>
<dbReference type="EMBL" id="CAKOGP040000203">
    <property type="protein sequence ID" value="CAJ1932105.1"/>
    <property type="molecule type" value="Genomic_DNA"/>
</dbReference>
<dbReference type="Proteomes" id="UP001295423">
    <property type="component" value="Unassembled WGS sequence"/>
</dbReference>
<feature type="region of interest" description="Disordered" evidence="1">
    <location>
        <begin position="180"/>
        <end position="316"/>
    </location>
</feature>
<feature type="compositionally biased region" description="Basic and acidic residues" evidence="1">
    <location>
        <begin position="224"/>
        <end position="236"/>
    </location>
</feature>
<reference evidence="2" key="1">
    <citation type="submission" date="2023-08" db="EMBL/GenBank/DDBJ databases">
        <authorList>
            <person name="Audoor S."/>
            <person name="Bilcke G."/>
        </authorList>
    </citation>
    <scope>NUCLEOTIDE SEQUENCE</scope>
</reference>
<evidence type="ECO:0000313" key="3">
    <source>
        <dbReference type="Proteomes" id="UP001295423"/>
    </source>
</evidence>
<dbReference type="AlphaFoldDB" id="A0AAD2FHG9"/>
<evidence type="ECO:0000313" key="2">
    <source>
        <dbReference type="EMBL" id="CAJ1932105.1"/>
    </source>
</evidence>
<evidence type="ECO:0000256" key="1">
    <source>
        <dbReference type="SAM" id="MobiDB-lite"/>
    </source>
</evidence>
<organism evidence="2 3">
    <name type="scientific">Cylindrotheca closterium</name>
    <dbReference type="NCBI Taxonomy" id="2856"/>
    <lineage>
        <taxon>Eukaryota</taxon>
        <taxon>Sar</taxon>
        <taxon>Stramenopiles</taxon>
        <taxon>Ochrophyta</taxon>
        <taxon>Bacillariophyta</taxon>
        <taxon>Bacillariophyceae</taxon>
        <taxon>Bacillariophycidae</taxon>
        <taxon>Bacillariales</taxon>
        <taxon>Bacillariaceae</taxon>
        <taxon>Cylindrotheca</taxon>
    </lineage>
</organism>
<gene>
    <name evidence="2" type="ORF">CYCCA115_LOCUS2693</name>
</gene>
<comment type="caution">
    <text evidence="2">The sequence shown here is derived from an EMBL/GenBank/DDBJ whole genome shotgun (WGS) entry which is preliminary data.</text>
</comment>
<proteinExistence type="predicted"/>